<name>A0A0S4TX92_RALSL</name>
<gene>
    <name evidence="1" type="ORF">RUN39_v1_920068</name>
</gene>
<organism evidence="1">
    <name type="scientific">Ralstonia solanacearum</name>
    <name type="common">Pseudomonas solanacearum</name>
    <dbReference type="NCBI Taxonomy" id="305"/>
    <lineage>
        <taxon>Bacteria</taxon>
        <taxon>Pseudomonadati</taxon>
        <taxon>Pseudomonadota</taxon>
        <taxon>Betaproteobacteria</taxon>
        <taxon>Burkholderiales</taxon>
        <taxon>Burkholderiaceae</taxon>
        <taxon>Ralstonia</taxon>
        <taxon>Ralstonia solanacearum species complex</taxon>
    </lineage>
</organism>
<accession>A0A0S4TX92</accession>
<reference evidence="1" key="1">
    <citation type="submission" date="2015-10" db="EMBL/GenBank/DDBJ databases">
        <authorList>
            <person name="Gilbert D.G."/>
        </authorList>
    </citation>
    <scope>NUCLEOTIDE SEQUENCE</scope>
    <source>
        <strain evidence="1">Phyl III-seqv23</strain>
    </source>
</reference>
<evidence type="ECO:0000313" key="1">
    <source>
        <dbReference type="EMBL" id="CUV14653.1"/>
    </source>
</evidence>
<dbReference type="EMBL" id="LN899819">
    <property type="protein sequence ID" value="CUV14653.1"/>
    <property type="molecule type" value="Genomic_DNA"/>
</dbReference>
<dbReference type="AlphaFoldDB" id="A0A0S4TX92"/>
<sequence>MTVRFKAGDRIRAMSETTRDIKNGNVYVVTGIDGEGWLMFLDDAGDERCRPAHRYTLVEPAPSPSLDLLDAMMGKPLKFRSGCAVTFVAFVKDAKPHCQLVLLNPATGNVVTRYANGKGSEEPYDEPGDILLA</sequence>
<proteinExistence type="predicted"/>
<protein>
    <submittedName>
        <fullName evidence="1">Uncharacterized protein</fullName>
    </submittedName>
</protein>